<gene>
    <name evidence="1" type="ORF">SDC9_154615</name>
</gene>
<comment type="caution">
    <text evidence="1">The sequence shown here is derived from an EMBL/GenBank/DDBJ whole genome shotgun (WGS) entry which is preliminary data.</text>
</comment>
<reference evidence="1" key="1">
    <citation type="submission" date="2019-08" db="EMBL/GenBank/DDBJ databases">
        <authorList>
            <person name="Kucharzyk K."/>
            <person name="Murdoch R.W."/>
            <person name="Higgins S."/>
            <person name="Loffler F."/>
        </authorList>
    </citation>
    <scope>NUCLEOTIDE SEQUENCE</scope>
</reference>
<sequence length="60" mass="7147">MKKKRPKKKKPNLLLDYVKTVKKLNREAELEAGVKPVERVVKSKKTYTRKRKHKGDNEEQ</sequence>
<organism evidence="1">
    <name type="scientific">bioreactor metagenome</name>
    <dbReference type="NCBI Taxonomy" id="1076179"/>
    <lineage>
        <taxon>unclassified sequences</taxon>
        <taxon>metagenomes</taxon>
        <taxon>ecological metagenomes</taxon>
    </lineage>
</organism>
<dbReference type="AlphaFoldDB" id="A0A645F1P3"/>
<dbReference type="EMBL" id="VSSQ01053308">
    <property type="protein sequence ID" value="MPN07349.1"/>
    <property type="molecule type" value="Genomic_DNA"/>
</dbReference>
<protein>
    <submittedName>
        <fullName evidence="1">Uncharacterized protein</fullName>
    </submittedName>
</protein>
<accession>A0A645F1P3</accession>
<proteinExistence type="predicted"/>
<evidence type="ECO:0000313" key="1">
    <source>
        <dbReference type="EMBL" id="MPN07349.1"/>
    </source>
</evidence>
<name>A0A645F1P3_9ZZZZ</name>